<reference evidence="1 2" key="1">
    <citation type="journal article" date="2018" name="Int. J. Syst. Evol. Microbiol.">
        <title>Bifidobacterium catulorum sp. nov., a novel taxon from the faeces of the baby common marmoset (Callithrix jacchus).</title>
        <authorList>
            <person name="Modesto M."/>
            <person name="Michelini S."/>
            <person name="Oki K."/>
            <person name="Biavati B."/>
            <person name="Watanabe K."/>
            <person name="Mattarelli P."/>
        </authorList>
    </citation>
    <scope>NUCLEOTIDE SEQUENCE [LARGE SCALE GENOMIC DNA]</scope>
    <source>
        <strain evidence="1 2">MRM 8.19</strain>
    </source>
</reference>
<sequence>MTRRFFSRDVAKALGYFVNGKIFGLQNEYTGRDGGTPASRAALARLRRDLDGSAPAWMLIGGDLFDGWSQSLPPAEDDPAALRAAKTAMELYAVHQQSKGYGVAQDTGSARADRMTFGRACRLIQPDLEHANGVIGKLKSAEAVPDFEGVVRNMRALIMLMRSVGERRITIDYRSLTQDLYQMQFPEARSDVFLRWSMDYHSKIKQ</sequence>
<evidence type="ECO:0000313" key="2">
    <source>
        <dbReference type="Proteomes" id="UP000245753"/>
    </source>
</evidence>
<gene>
    <name evidence="1" type="ORF">DF200_03280</name>
</gene>
<evidence type="ECO:0000313" key="1">
    <source>
        <dbReference type="EMBL" id="PWG60239.1"/>
    </source>
</evidence>
<protein>
    <submittedName>
        <fullName evidence="1">Type I-E CRISPR-associated protein Cse2/CasB</fullName>
    </submittedName>
</protein>
<dbReference type="Gene3D" id="1.10.520.40">
    <property type="entry name" value="CRISPR-associated protein Cse2"/>
    <property type="match status" value="1"/>
</dbReference>
<dbReference type="InterPro" id="IPR038287">
    <property type="entry name" value="Cse2_sf"/>
</dbReference>
<accession>A0A2U2MTP7</accession>
<proteinExistence type="predicted"/>
<dbReference type="InterPro" id="IPR013382">
    <property type="entry name" value="CRISPR-assoc_prot_Cse2"/>
</dbReference>
<keyword evidence="2" id="KW-1185">Reference proteome</keyword>
<dbReference type="RefSeq" id="WP_109136872.1">
    <property type="nucleotide sequence ID" value="NZ_QFFN01000005.1"/>
</dbReference>
<comment type="caution">
    <text evidence="1">The sequence shown here is derived from an EMBL/GenBank/DDBJ whole genome shotgun (WGS) entry which is preliminary data.</text>
</comment>
<organism evidence="1 2">
    <name type="scientific">Bifidobacterium catulorum</name>
    <dbReference type="NCBI Taxonomy" id="1630173"/>
    <lineage>
        <taxon>Bacteria</taxon>
        <taxon>Bacillati</taxon>
        <taxon>Actinomycetota</taxon>
        <taxon>Actinomycetes</taxon>
        <taxon>Bifidobacteriales</taxon>
        <taxon>Bifidobacteriaceae</taxon>
        <taxon>Bifidobacterium</taxon>
    </lineage>
</organism>
<dbReference type="Pfam" id="PF09485">
    <property type="entry name" value="CRISPR_Cse2"/>
    <property type="match status" value="1"/>
</dbReference>
<dbReference type="Proteomes" id="UP000245753">
    <property type="component" value="Unassembled WGS sequence"/>
</dbReference>
<name>A0A2U2MTP7_9BIFI</name>
<dbReference type="NCBIfam" id="TIGR02548">
    <property type="entry name" value="casB_cse2"/>
    <property type="match status" value="1"/>
</dbReference>
<dbReference type="AlphaFoldDB" id="A0A2U2MTP7"/>
<dbReference type="OrthoDB" id="4808431at2"/>
<dbReference type="EMBL" id="QFFN01000005">
    <property type="protein sequence ID" value="PWG60239.1"/>
    <property type="molecule type" value="Genomic_DNA"/>
</dbReference>